<feature type="active site" description="Acyl-ester intermediate" evidence="9">
    <location>
        <position position="220"/>
    </location>
</feature>
<keyword evidence="5" id="KW-0531">Neurotransmitter degradation</keyword>
<evidence type="ECO:0000256" key="6">
    <source>
        <dbReference type="ARBA" id="ARBA00023157"/>
    </source>
</evidence>
<evidence type="ECO:0000256" key="8">
    <source>
        <dbReference type="ARBA" id="ARBA00048484"/>
    </source>
</evidence>
<dbReference type="Pfam" id="PF00135">
    <property type="entry name" value="COesterase"/>
    <property type="match status" value="1"/>
</dbReference>
<feature type="active site" description="Charge relay system" evidence="9">
    <location>
        <position position="350"/>
    </location>
</feature>
<dbReference type="GO" id="GO:0003990">
    <property type="term" value="F:acetylcholinesterase activity"/>
    <property type="evidence" value="ECO:0007669"/>
    <property type="project" value="UniProtKB-EC"/>
</dbReference>
<dbReference type="GO" id="GO:0019695">
    <property type="term" value="P:choline metabolic process"/>
    <property type="evidence" value="ECO:0007669"/>
    <property type="project" value="TreeGrafter"/>
</dbReference>
<evidence type="ECO:0000313" key="11">
    <source>
        <dbReference type="Proteomes" id="UP000694867"/>
    </source>
</evidence>
<dbReference type="RefSeq" id="XP_003742457.3">
    <property type="nucleotide sequence ID" value="XM_003742409.3"/>
</dbReference>
<dbReference type="FunFam" id="3.40.50.1820:FF:000029">
    <property type="entry name" value="Acetylcholinesterase"/>
    <property type="match status" value="1"/>
</dbReference>
<feature type="domain" description="Carboxylesterase type B" evidence="10">
    <location>
        <begin position="27"/>
        <end position="546"/>
    </location>
</feature>
<keyword evidence="6" id="KW-1015">Disulfide bond</keyword>
<dbReference type="PANTHER" id="PTHR43918">
    <property type="entry name" value="ACETYLCHOLINESTERASE"/>
    <property type="match status" value="1"/>
</dbReference>
<dbReference type="GO" id="GO:0005886">
    <property type="term" value="C:plasma membrane"/>
    <property type="evidence" value="ECO:0007669"/>
    <property type="project" value="TreeGrafter"/>
</dbReference>
<evidence type="ECO:0000256" key="2">
    <source>
        <dbReference type="ARBA" id="ARBA00013276"/>
    </source>
</evidence>
<keyword evidence="7" id="KW-0325">Glycoprotein</keyword>
<comment type="similarity">
    <text evidence="1">Belongs to the type-B carboxylesterase/lipase family.</text>
</comment>
<evidence type="ECO:0000259" key="10">
    <source>
        <dbReference type="Pfam" id="PF00135"/>
    </source>
</evidence>
<dbReference type="PRINTS" id="PR00878">
    <property type="entry name" value="CHOLNESTRASE"/>
</dbReference>
<keyword evidence="3" id="KW-0719">Serine esterase</keyword>
<feature type="active site" description="Charge relay system" evidence="9">
    <location>
        <position position="464"/>
    </location>
</feature>
<dbReference type="GO" id="GO:0005615">
    <property type="term" value="C:extracellular space"/>
    <property type="evidence" value="ECO:0007669"/>
    <property type="project" value="TreeGrafter"/>
</dbReference>
<dbReference type="InterPro" id="IPR029058">
    <property type="entry name" value="AB_hydrolase_fold"/>
</dbReference>
<dbReference type="PROSITE" id="PS00941">
    <property type="entry name" value="CARBOXYLESTERASE_B_2"/>
    <property type="match status" value="1"/>
</dbReference>
<dbReference type="GeneID" id="100901682"/>
<dbReference type="InterPro" id="IPR000997">
    <property type="entry name" value="Cholinesterase"/>
</dbReference>
<comment type="catalytic activity">
    <reaction evidence="8">
        <text>acetylcholine + H2O = choline + acetate + H(+)</text>
        <dbReference type="Rhea" id="RHEA:17561"/>
        <dbReference type="ChEBI" id="CHEBI:15354"/>
        <dbReference type="ChEBI" id="CHEBI:15355"/>
        <dbReference type="ChEBI" id="CHEBI:15377"/>
        <dbReference type="ChEBI" id="CHEBI:15378"/>
        <dbReference type="ChEBI" id="CHEBI:30089"/>
        <dbReference type="EC" id="3.1.1.7"/>
    </reaction>
</comment>
<gene>
    <name evidence="12" type="primary">LOC100901682</name>
</gene>
<dbReference type="InterPro" id="IPR019819">
    <property type="entry name" value="Carboxylesterase_B_CS"/>
</dbReference>
<dbReference type="Proteomes" id="UP000694867">
    <property type="component" value="Unplaced"/>
</dbReference>
<dbReference type="KEGG" id="goe:100901682"/>
<protein>
    <recommendedName>
        <fullName evidence="2">acetylcholinesterase</fullName>
        <ecNumber evidence="2">3.1.1.7</ecNumber>
    </recommendedName>
</protein>
<dbReference type="InterPro" id="IPR002018">
    <property type="entry name" value="CarbesteraseB"/>
</dbReference>
<evidence type="ECO:0000313" key="12">
    <source>
        <dbReference type="RefSeq" id="XP_003742457.3"/>
    </source>
</evidence>
<reference evidence="12" key="1">
    <citation type="submission" date="2025-08" db="UniProtKB">
        <authorList>
            <consortium name="RefSeq"/>
        </authorList>
    </citation>
    <scope>IDENTIFICATION</scope>
</reference>
<evidence type="ECO:0000256" key="7">
    <source>
        <dbReference type="ARBA" id="ARBA00023180"/>
    </source>
</evidence>
<evidence type="ECO:0000256" key="3">
    <source>
        <dbReference type="ARBA" id="ARBA00022487"/>
    </source>
</evidence>
<accession>A0AAJ6VWY0</accession>
<name>A0AAJ6VWY0_9ACAR</name>
<dbReference type="AlphaFoldDB" id="A0AAJ6VWY0"/>
<dbReference type="EC" id="3.1.1.7" evidence="2"/>
<dbReference type="PANTHER" id="PTHR43918:SF4">
    <property type="entry name" value="CARBOXYLIC ESTER HYDROLASE"/>
    <property type="match status" value="1"/>
</dbReference>
<dbReference type="Gene3D" id="3.40.50.1820">
    <property type="entry name" value="alpha/beta hydrolase"/>
    <property type="match status" value="1"/>
</dbReference>
<organism evidence="11 12">
    <name type="scientific">Galendromus occidentalis</name>
    <name type="common">western predatory mite</name>
    <dbReference type="NCBI Taxonomy" id="34638"/>
    <lineage>
        <taxon>Eukaryota</taxon>
        <taxon>Metazoa</taxon>
        <taxon>Ecdysozoa</taxon>
        <taxon>Arthropoda</taxon>
        <taxon>Chelicerata</taxon>
        <taxon>Arachnida</taxon>
        <taxon>Acari</taxon>
        <taxon>Parasitiformes</taxon>
        <taxon>Mesostigmata</taxon>
        <taxon>Gamasina</taxon>
        <taxon>Phytoseioidea</taxon>
        <taxon>Phytoseiidae</taxon>
        <taxon>Typhlodrominae</taxon>
        <taxon>Galendromus</taxon>
    </lineage>
</organism>
<dbReference type="GO" id="GO:0006581">
    <property type="term" value="P:acetylcholine catabolic process"/>
    <property type="evidence" value="ECO:0007669"/>
    <property type="project" value="TreeGrafter"/>
</dbReference>
<dbReference type="InterPro" id="IPR050654">
    <property type="entry name" value="AChE-related_enzymes"/>
</dbReference>
<proteinExistence type="inferred from homology"/>
<sequence>MLLLGYVVISLGFGGLFADVYEIKRSDPLVKTRTGKIRGFRENKFGRQVHTFLGVPFAQPPVGKLRFRKPVPVKPWLRELKAMFLPPSCAQPDVVVNRVFNFTSEERSEDCLYLNIWSPAKNNTPDEGPKTVMVYLYGGAFFFGSTNYRFYDGAMLAALTDVVVVSVNYRLGPLGFMNARIPEIPGNQGLWDQHLAFRWIKENIANFNGNPDSITIFGHSAGGISLGFHLVSPLSKGLFHRAIIQSGAPYYKITDNPEEARLQFEKAATELSCASEEDFEGEKDMNEIVDCMLSKNTSEILTSLEYFNDRVKTTYIPWPGDDLVPQDLPDAIRSGNVNDMDLLVGSTMDEGTLFIQYYLSSVLDFTDPESISKKALKVYLSFLFRLIRQRSTQDIADQYVNSDPNESNAEFLRRAGHSLGDFGFLCPMVDFAADYAERNNSVYFYEFGYRPGYSWNERWQGVAHFDEIPFIFGTNLDTTEFHVTREERIFTLFMMHTWSHFAKTGQVPNIFGKEWPKFNRVTKPYVHLNGRDTAIRENVGNRCDFWEPRMYKFTTSPRPDLEELWNAPTPTYDSVTD</sequence>
<evidence type="ECO:0000256" key="4">
    <source>
        <dbReference type="ARBA" id="ARBA00022801"/>
    </source>
</evidence>
<keyword evidence="11" id="KW-1185">Reference proteome</keyword>
<dbReference type="SUPFAM" id="SSF53474">
    <property type="entry name" value="alpha/beta-Hydrolases"/>
    <property type="match status" value="1"/>
</dbReference>
<keyword evidence="4" id="KW-0378">Hydrolase</keyword>
<evidence type="ECO:0000256" key="1">
    <source>
        <dbReference type="ARBA" id="ARBA00005964"/>
    </source>
</evidence>
<evidence type="ECO:0000256" key="9">
    <source>
        <dbReference type="PIRSR" id="PIRSR600997-1"/>
    </source>
</evidence>
<evidence type="ECO:0000256" key="5">
    <source>
        <dbReference type="ARBA" id="ARBA00022867"/>
    </source>
</evidence>